<reference evidence="2 3" key="1">
    <citation type="submission" date="2022-06" db="EMBL/GenBank/DDBJ databases">
        <title>Janthinobacterium kumbetensis sp. nov., isolated from spring water in Turkey.</title>
        <authorList>
            <person name="Inan Bektas K."/>
            <person name="Belduz A.A."/>
            <person name="Canakci S."/>
            <person name="Nalcaoglu A."/>
            <person name="Ceylan E."/>
            <person name="Kati H."/>
        </authorList>
    </citation>
    <scope>NUCLEOTIDE SEQUENCE [LARGE SCALE GENOMIC DNA]</scope>
    <source>
        <strain evidence="2 3">GK</strain>
    </source>
</reference>
<evidence type="ECO:0000313" key="3">
    <source>
        <dbReference type="Proteomes" id="UP001202243"/>
    </source>
</evidence>
<evidence type="ECO:0000259" key="1">
    <source>
        <dbReference type="PROSITE" id="PS50943"/>
    </source>
</evidence>
<keyword evidence="3" id="KW-1185">Reference proteome</keyword>
<sequence length="104" mass="11795">MNTMEYMQAVKTKLGIESDYALSKALQVTKQTVSRYSQGKGYFDDAVAVKVAELLQIHPGLVMLDMHRERAKTPAEQSIWQEIFEGFRTLLPHAKSVRSLALPR</sequence>
<proteinExistence type="predicted"/>
<evidence type="ECO:0000313" key="2">
    <source>
        <dbReference type="EMBL" id="MCM2564808.1"/>
    </source>
</evidence>
<dbReference type="EMBL" id="JAMQGR010000001">
    <property type="protein sequence ID" value="MCM2564808.1"/>
    <property type="molecule type" value="Genomic_DNA"/>
</dbReference>
<dbReference type="SUPFAM" id="SSF47413">
    <property type="entry name" value="lambda repressor-like DNA-binding domains"/>
    <property type="match status" value="1"/>
</dbReference>
<dbReference type="Proteomes" id="UP001202243">
    <property type="component" value="Unassembled WGS sequence"/>
</dbReference>
<organism evidence="2 3">
    <name type="scientific">Janthinobacterium kumbetense</name>
    <dbReference type="NCBI Taxonomy" id="2950280"/>
    <lineage>
        <taxon>Bacteria</taxon>
        <taxon>Pseudomonadati</taxon>
        <taxon>Pseudomonadota</taxon>
        <taxon>Betaproteobacteria</taxon>
        <taxon>Burkholderiales</taxon>
        <taxon>Oxalobacteraceae</taxon>
        <taxon>Janthinobacterium</taxon>
    </lineage>
</organism>
<dbReference type="PROSITE" id="PS50943">
    <property type="entry name" value="HTH_CROC1"/>
    <property type="match status" value="1"/>
</dbReference>
<protein>
    <recommendedName>
        <fullName evidence="1">HTH cro/C1-type domain-containing protein</fullName>
    </recommendedName>
</protein>
<gene>
    <name evidence="2" type="ORF">NCG91_04295</name>
</gene>
<name>A0ABT0WLS5_9BURK</name>
<accession>A0ABT0WLS5</accession>
<dbReference type="InterPro" id="IPR010982">
    <property type="entry name" value="Lambda_DNA-bd_dom_sf"/>
</dbReference>
<comment type="caution">
    <text evidence="2">The sequence shown here is derived from an EMBL/GenBank/DDBJ whole genome shotgun (WGS) entry which is preliminary data.</text>
</comment>
<feature type="domain" description="HTH cro/C1-type" evidence="1">
    <location>
        <begin position="21"/>
        <end position="62"/>
    </location>
</feature>
<dbReference type="RefSeq" id="WP_251348710.1">
    <property type="nucleotide sequence ID" value="NZ_JAMQGR010000001.1"/>
</dbReference>
<dbReference type="InterPro" id="IPR001387">
    <property type="entry name" value="Cro/C1-type_HTH"/>
</dbReference>